<gene>
    <name evidence="1" type="ORF">SKAU_G00169770</name>
</gene>
<comment type="caution">
    <text evidence="1">The sequence shown here is derived from an EMBL/GenBank/DDBJ whole genome shotgun (WGS) entry which is preliminary data.</text>
</comment>
<sequence length="143" mass="16557">MPTRNRSCCRWGRNDATRLLEVYVKRSLSVNDGSVGGRRPGAKSRKWVTLAEKNSRVRRHSSDSSAHLPPDELEAIITSFEPTPYLQPHRKASGLPFGEFHRQPCRWPHREAHGRPIWRAPRSRNMMSNRQTKVLRRIRSPPS</sequence>
<protein>
    <submittedName>
        <fullName evidence="1">Uncharacterized protein</fullName>
    </submittedName>
</protein>
<dbReference type="Proteomes" id="UP001152622">
    <property type="component" value="Chromosome 5"/>
</dbReference>
<evidence type="ECO:0000313" key="1">
    <source>
        <dbReference type="EMBL" id="KAJ8360452.1"/>
    </source>
</evidence>
<accession>A0A9Q1J0Q5</accession>
<proteinExistence type="predicted"/>
<name>A0A9Q1J0Q5_SYNKA</name>
<reference evidence="1" key="1">
    <citation type="journal article" date="2023" name="Science">
        <title>Genome structures resolve the early diversification of teleost fishes.</title>
        <authorList>
            <person name="Parey E."/>
            <person name="Louis A."/>
            <person name="Montfort J."/>
            <person name="Bouchez O."/>
            <person name="Roques C."/>
            <person name="Iampietro C."/>
            <person name="Lluch J."/>
            <person name="Castinel A."/>
            <person name="Donnadieu C."/>
            <person name="Desvignes T."/>
            <person name="Floi Bucao C."/>
            <person name="Jouanno E."/>
            <person name="Wen M."/>
            <person name="Mejri S."/>
            <person name="Dirks R."/>
            <person name="Jansen H."/>
            <person name="Henkel C."/>
            <person name="Chen W.J."/>
            <person name="Zahm M."/>
            <person name="Cabau C."/>
            <person name="Klopp C."/>
            <person name="Thompson A.W."/>
            <person name="Robinson-Rechavi M."/>
            <person name="Braasch I."/>
            <person name="Lecointre G."/>
            <person name="Bobe J."/>
            <person name="Postlethwait J.H."/>
            <person name="Berthelot C."/>
            <person name="Roest Crollius H."/>
            <person name="Guiguen Y."/>
        </authorList>
    </citation>
    <scope>NUCLEOTIDE SEQUENCE</scope>
    <source>
        <strain evidence="1">WJC10195</strain>
    </source>
</reference>
<dbReference type="OrthoDB" id="9836802at2759"/>
<evidence type="ECO:0000313" key="2">
    <source>
        <dbReference type="Proteomes" id="UP001152622"/>
    </source>
</evidence>
<dbReference type="AlphaFoldDB" id="A0A9Q1J0Q5"/>
<keyword evidence="2" id="KW-1185">Reference proteome</keyword>
<dbReference type="EMBL" id="JAINUF010000005">
    <property type="protein sequence ID" value="KAJ8360452.1"/>
    <property type="molecule type" value="Genomic_DNA"/>
</dbReference>
<organism evidence="1 2">
    <name type="scientific">Synaphobranchus kaupii</name>
    <name type="common">Kaup's arrowtooth eel</name>
    <dbReference type="NCBI Taxonomy" id="118154"/>
    <lineage>
        <taxon>Eukaryota</taxon>
        <taxon>Metazoa</taxon>
        <taxon>Chordata</taxon>
        <taxon>Craniata</taxon>
        <taxon>Vertebrata</taxon>
        <taxon>Euteleostomi</taxon>
        <taxon>Actinopterygii</taxon>
        <taxon>Neopterygii</taxon>
        <taxon>Teleostei</taxon>
        <taxon>Anguilliformes</taxon>
        <taxon>Synaphobranchidae</taxon>
        <taxon>Synaphobranchus</taxon>
    </lineage>
</organism>